<dbReference type="Proteomes" id="UP000245695">
    <property type="component" value="Chromosome 1"/>
</dbReference>
<reference evidence="1 2" key="1">
    <citation type="submission" date="2014-09" db="EMBL/GenBank/DDBJ databases">
        <authorList>
            <person name="Hornung B.V."/>
        </authorList>
    </citation>
    <scope>NUCLEOTIDE SEQUENCE [LARGE SCALE GENOMIC DNA]</scope>
    <source>
        <strain evidence="1 2">FRIFI</strain>
    </source>
</reference>
<dbReference type="AlphaFoldDB" id="A0A2P2BPU6"/>
<dbReference type="EMBL" id="LN650648">
    <property type="protein sequence ID" value="CEI72373.1"/>
    <property type="molecule type" value="Genomic_DNA"/>
</dbReference>
<keyword evidence="2" id="KW-1185">Reference proteome</keyword>
<dbReference type="KEGG" id="rhom:FRIFI_0830"/>
<protein>
    <submittedName>
        <fullName evidence="1">Uncharacterized protein</fullName>
    </submittedName>
</protein>
<proteinExistence type="predicted"/>
<evidence type="ECO:0000313" key="2">
    <source>
        <dbReference type="Proteomes" id="UP000245695"/>
    </source>
</evidence>
<gene>
    <name evidence="1" type="ORF">FRIFI_0830</name>
</gene>
<evidence type="ECO:0000313" key="1">
    <source>
        <dbReference type="EMBL" id="CEI72373.1"/>
    </source>
</evidence>
<sequence length="78" mass="9335">MAEITIKLTRDNFNFRFKQYEGMFFNASINEGNEVVRYKITKDKEGKELKEFGNTHIKENHMLYIPQIEAYIDLKTLK</sequence>
<organism evidence="1 2">
    <name type="scientific">Romboutsia hominis</name>
    <dbReference type="NCBI Taxonomy" id="1507512"/>
    <lineage>
        <taxon>Bacteria</taxon>
        <taxon>Bacillati</taxon>
        <taxon>Bacillota</taxon>
        <taxon>Clostridia</taxon>
        <taxon>Peptostreptococcales</taxon>
        <taxon>Peptostreptococcaceae</taxon>
        <taxon>Romboutsia</taxon>
    </lineage>
</organism>
<name>A0A2P2BPU6_9FIRM</name>
<accession>A0A2P2BPU6</accession>